<proteinExistence type="predicted"/>
<keyword evidence="2" id="KW-1185">Reference proteome</keyword>
<accession>A0A238IVE9</accession>
<gene>
    <name evidence="1" type="ORF">BOA8489_00078</name>
</gene>
<reference evidence="2" key="1">
    <citation type="submission" date="2017-05" db="EMBL/GenBank/DDBJ databases">
        <authorList>
            <person name="Rodrigo-Torres L."/>
            <person name="Arahal R. D."/>
            <person name="Lucena T."/>
        </authorList>
    </citation>
    <scope>NUCLEOTIDE SEQUENCE [LARGE SCALE GENOMIC DNA]</scope>
    <source>
        <strain evidence="2">CECT 8489</strain>
    </source>
</reference>
<dbReference type="Proteomes" id="UP000201838">
    <property type="component" value="Unassembled WGS sequence"/>
</dbReference>
<organism evidence="1 2">
    <name type="scientific">Boseongicola aestuarii</name>
    <dbReference type="NCBI Taxonomy" id="1470561"/>
    <lineage>
        <taxon>Bacteria</taxon>
        <taxon>Pseudomonadati</taxon>
        <taxon>Pseudomonadota</taxon>
        <taxon>Alphaproteobacteria</taxon>
        <taxon>Rhodobacterales</taxon>
        <taxon>Paracoccaceae</taxon>
        <taxon>Boseongicola</taxon>
    </lineage>
</organism>
<evidence type="ECO:0000313" key="2">
    <source>
        <dbReference type="Proteomes" id="UP000201838"/>
    </source>
</evidence>
<dbReference type="AlphaFoldDB" id="A0A238IVE9"/>
<dbReference type="EMBL" id="FXXQ01000001">
    <property type="protein sequence ID" value="SMX21991.1"/>
    <property type="molecule type" value="Genomic_DNA"/>
</dbReference>
<protein>
    <submittedName>
        <fullName evidence="1">Uncharacterized protein</fullName>
    </submittedName>
</protein>
<name>A0A238IVE9_9RHOB</name>
<sequence>MATIILTFLILLLAIAGLGVGVIAGRAPIKGSCGGLACHKGISCGVCKARRGKDTE</sequence>
<evidence type="ECO:0000313" key="1">
    <source>
        <dbReference type="EMBL" id="SMX21991.1"/>
    </source>
</evidence>